<feature type="signal peptide" evidence="2">
    <location>
        <begin position="1"/>
        <end position="30"/>
    </location>
</feature>
<dbReference type="Gene3D" id="3.40.50.300">
    <property type="entry name" value="P-loop containing nucleotide triphosphate hydrolases"/>
    <property type="match status" value="1"/>
</dbReference>
<feature type="region of interest" description="Disordered" evidence="1">
    <location>
        <begin position="66"/>
        <end position="94"/>
    </location>
</feature>
<feature type="compositionally biased region" description="Basic and acidic residues" evidence="1">
    <location>
        <begin position="66"/>
        <end position="75"/>
    </location>
</feature>
<evidence type="ECO:0008006" key="5">
    <source>
        <dbReference type="Google" id="ProtNLM"/>
    </source>
</evidence>
<sequence length="416" mass="48516">MRAAPTRPIAAALLPFLGLLAIASFYPAEDDETIMPWIDEGIIERHHPTYYNYYHYRVGGGEYDDDRAAAGRSENETASWPSSHREQSHRSREEVRRLQFVAERRRLQKLEDMNIMDDETKRKHTKNFLGGLFPPVDKDMLPLYLRDTSDAGTDLSNPLDLVYFWHIPKASGSTMKNIMNYCFGLRRAERVKDIASMEYARENILNMDTSSPEGLSFSFQKHIVNSNKVDVIVSNYFLSGAALFNDLHYGRTFAILRHPVDVALSLFHYRKMATWERSYRKEWNKITFREYVDSDNYIDNWMVRQLTGTMPWVALSTAHFDRAKLIMTRKIFVGVAEEMNETMRQLKAHFRWVEKRPQCAYEFINTKPTNANGHPQLQGGKGGSTWHAVIAKDKWDMSLYHYGLEMFAQQRKRYPP</sequence>
<dbReference type="SUPFAM" id="SSF52540">
    <property type="entry name" value="P-loop containing nucleoside triphosphate hydrolases"/>
    <property type="match status" value="1"/>
</dbReference>
<accession>A0ABD3NMV8</accession>
<dbReference type="InterPro" id="IPR027417">
    <property type="entry name" value="P-loop_NTPase"/>
</dbReference>
<dbReference type="PANTHER" id="PTHR32301:SF6">
    <property type="entry name" value="GOLVESIN-RELATED"/>
    <property type="match status" value="1"/>
</dbReference>
<reference evidence="3 4" key="1">
    <citation type="submission" date="2024-10" db="EMBL/GenBank/DDBJ databases">
        <title>Updated reference genomes for cyclostephanoid diatoms.</title>
        <authorList>
            <person name="Roberts W.R."/>
            <person name="Alverson A.J."/>
        </authorList>
    </citation>
    <scope>NUCLEOTIDE SEQUENCE [LARGE SCALE GENOMIC DNA]</scope>
    <source>
        <strain evidence="3 4">AJA276-08</strain>
    </source>
</reference>
<dbReference type="AlphaFoldDB" id="A0ABD3NMV8"/>
<comment type="caution">
    <text evidence="3">The sequence shown here is derived from an EMBL/GenBank/DDBJ whole genome shotgun (WGS) entry which is preliminary data.</text>
</comment>
<dbReference type="PANTHER" id="PTHR32301">
    <property type="entry name" value="COUNTIN RECEPTOR CNR3-RELATED"/>
    <property type="match status" value="1"/>
</dbReference>
<dbReference type="Proteomes" id="UP001530315">
    <property type="component" value="Unassembled WGS sequence"/>
</dbReference>
<dbReference type="EMBL" id="JALLAZ020001309">
    <property type="protein sequence ID" value="KAL3777159.1"/>
    <property type="molecule type" value="Genomic_DNA"/>
</dbReference>
<evidence type="ECO:0000313" key="4">
    <source>
        <dbReference type="Proteomes" id="UP001530315"/>
    </source>
</evidence>
<keyword evidence="2" id="KW-0732">Signal</keyword>
<dbReference type="InterPro" id="IPR053259">
    <property type="entry name" value="Golvesin-related_Golgi"/>
</dbReference>
<evidence type="ECO:0000313" key="3">
    <source>
        <dbReference type="EMBL" id="KAL3777159.1"/>
    </source>
</evidence>
<protein>
    <recommendedName>
        <fullName evidence="5">Sulfotransferase domain-containing protein</fullName>
    </recommendedName>
</protein>
<gene>
    <name evidence="3" type="ORF">ACHAW5_000146</name>
</gene>
<keyword evidence="4" id="KW-1185">Reference proteome</keyword>
<evidence type="ECO:0000256" key="2">
    <source>
        <dbReference type="SAM" id="SignalP"/>
    </source>
</evidence>
<name>A0ABD3NMV8_9STRA</name>
<feature type="chain" id="PRO_5044803608" description="Sulfotransferase domain-containing protein" evidence="2">
    <location>
        <begin position="31"/>
        <end position="416"/>
    </location>
</feature>
<proteinExistence type="predicted"/>
<feature type="compositionally biased region" description="Basic and acidic residues" evidence="1">
    <location>
        <begin position="83"/>
        <end position="94"/>
    </location>
</feature>
<evidence type="ECO:0000256" key="1">
    <source>
        <dbReference type="SAM" id="MobiDB-lite"/>
    </source>
</evidence>
<organism evidence="3 4">
    <name type="scientific">Stephanodiscus triporus</name>
    <dbReference type="NCBI Taxonomy" id="2934178"/>
    <lineage>
        <taxon>Eukaryota</taxon>
        <taxon>Sar</taxon>
        <taxon>Stramenopiles</taxon>
        <taxon>Ochrophyta</taxon>
        <taxon>Bacillariophyta</taxon>
        <taxon>Coscinodiscophyceae</taxon>
        <taxon>Thalassiosirophycidae</taxon>
        <taxon>Stephanodiscales</taxon>
        <taxon>Stephanodiscaceae</taxon>
        <taxon>Stephanodiscus</taxon>
    </lineage>
</organism>